<dbReference type="InterPro" id="IPR015911">
    <property type="entry name" value="Phosphoglycerate_kinase_CS"/>
</dbReference>
<feature type="binding site" evidence="13">
    <location>
        <position position="37"/>
    </location>
    <ligand>
        <name>substrate</name>
    </ligand>
</feature>
<comment type="caution">
    <text evidence="13">Lacks conserved residue(s) required for the propagation of feature annotation.</text>
</comment>
<comment type="caution">
    <text evidence="17">The sequence shown here is derived from an EMBL/GenBank/DDBJ whole genome shotgun (WGS) entry which is preliminary data.</text>
</comment>
<evidence type="ECO:0000256" key="6">
    <source>
        <dbReference type="ARBA" id="ARBA00016471"/>
    </source>
</evidence>
<dbReference type="RefSeq" id="WP_161338532.1">
    <property type="nucleotide sequence ID" value="NZ_JBHSDG010000005.1"/>
</dbReference>
<feature type="binding site" evidence="13 14">
    <location>
        <begin position="22"/>
        <end position="24"/>
    </location>
    <ligand>
        <name>substrate</name>
    </ligand>
</feature>
<dbReference type="GO" id="GO:0005829">
    <property type="term" value="C:cytosol"/>
    <property type="evidence" value="ECO:0007669"/>
    <property type="project" value="TreeGrafter"/>
</dbReference>
<dbReference type="InterPro" id="IPR001576">
    <property type="entry name" value="Phosphoglycerate_kinase"/>
</dbReference>
<keyword evidence="9 13" id="KW-0547">Nucleotide-binding</keyword>
<accession>A0A845MDN1</accession>
<evidence type="ECO:0000256" key="10">
    <source>
        <dbReference type="ARBA" id="ARBA00022777"/>
    </source>
</evidence>
<feature type="binding site" evidence="13">
    <location>
        <position position="119"/>
    </location>
    <ligand>
        <name>substrate</name>
    </ligand>
</feature>
<evidence type="ECO:0000313" key="18">
    <source>
        <dbReference type="Proteomes" id="UP000445696"/>
    </source>
</evidence>
<dbReference type="InterPro" id="IPR015824">
    <property type="entry name" value="Phosphoglycerate_kinase_N"/>
</dbReference>
<dbReference type="GO" id="GO:0006096">
    <property type="term" value="P:glycolytic process"/>
    <property type="evidence" value="ECO:0007669"/>
    <property type="project" value="UniProtKB-UniRule"/>
</dbReference>
<gene>
    <name evidence="13 17" type="primary">pgk</name>
    <name evidence="17" type="ORF">GQF03_07075</name>
</gene>
<feature type="binding site" evidence="13 15">
    <location>
        <begin position="354"/>
        <end position="357"/>
    </location>
    <ligand>
        <name>ATP</name>
        <dbReference type="ChEBI" id="CHEBI:30616"/>
    </ligand>
</feature>
<dbReference type="HAMAP" id="MF_00145">
    <property type="entry name" value="Phosphoglyc_kinase"/>
    <property type="match status" value="1"/>
</dbReference>
<dbReference type="OrthoDB" id="9808460at2"/>
<feature type="binding site" evidence="14">
    <location>
        <position position="37"/>
    </location>
    <ligand>
        <name>(2R)-3-phosphoglycerate</name>
        <dbReference type="ChEBI" id="CHEBI:58272"/>
    </ligand>
</feature>
<proteinExistence type="inferred from homology"/>
<dbReference type="PROSITE" id="PS00111">
    <property type="entry name" value="PGLYCERATE_KINASE"/>
    <property type="match status" value="1"/>
</dbReference>
<evidence type="ECO:0000256" key="16">
    <source>
        <dbReference type="RuleBase" id="RU000532"/>
    </source>
</evidence>
<evidence type="ECO:0000256" key="2">
    <source>
        <dbReference type="ARBA" id="ARBA00004838"/>
    </source>
</evidence>
<protein>
    <recommendedName>
        <fullName evidence="6 13">Phosphoglycerate kinase</fullName>
        <ecNumber evidence="5 13">2.7.2.3</ecNumber>
    </recommendedName>
</protein>
<dbReference type="GO" id="GO:0043531">
    <property type="term" value="F:ADP binding"/>
    <property type="evidence" value="ECO:0007669"/>
    <property type="project" value="TreeGrafter"/>
</dbReference>
<organism evidence="17 18">
    <name type="scientific">Sneathiella chungangensis</name>
    <dbReference type="NCBI Taxonomy" id="1418234"/>
    <lineage>
        <taxon>Bacteria</taxon>
        <taxon>Pseudomonadati</taxon>
        <taxon>Pseudomonadota</taxon>
        <taxon>Alphaproteobacteria</taxon>
        <taxon>Sneathiellales</taxon>
        <taxon>Sneathiellaceae</taxon>
        <taxon>Sneathiella</taxon>
    </lineage>
</organism>
<dbReference type="Proteomes" id="UP000445696">
    <property type="component" value="Unassembled WGS sequence"/>
</dbReference>
<dbReference type="EC" id="2.7.2.3" evidence="5 13"/>
<evidence type="ECO:0000256" key="5">
    <source>
        <dbReference type="ARBA" id="ARBA00013061"/>
    </source>
</evidence>
<evidence type="ECO:0000256" key="15">
    <source>
        <dbReference type="PIRSR" id="PIRSR000724-2"/>
    </source>
</evidence>
<evidence type="ECO:0000256" key="1">
    <source>
        <dbReference type="ARBA" id="ARBA00000642"/>
    </source>
</evidence>
<dbReference type="FunFam" id="3.40.50.1260:FF:000031">
    <property type="entry name" value="Phosphoglycerate kinase 1"/>
    <property type="match status" value="1"/>
</dbReference>
<dbReference type="GO" id="GO:0006094">
    <property type="term" value="P:gluconeogenesis"/>
    <property type="evidence" value="ECO:0007669"/>
    <property type="project" value="TreeGrafter"/>
</dbReference>
<dbReference type="FunFam" id="3.40.50.1260:FF:000006">
    <property type="entry name" value="Phosphoglycerate kinase"/>
    <property type="match status" value="1"/>
</dbReference>
<feature type="binding site" evidence="13 15">
    <location>
        <position position="324"/>
    </location>
    <ligand>
        <name>ATP</name>
        <dbReference type="ChEBI" id="CHEBI:30616"/>
    </ligand>
</feature>
<sequence>MVDFRTLDDLEAGGKTVLVRVDLNVPVEGGKISDFTRIDRILPTLKELADKGAKVLLLSHFGRPKGKVVPEMSLRPIADGLAAHLKRPVTFIDDCIGPAVTAAVASAKAGDILLAENVRFHAGEETNDPDFAKALAAAGDVYVNDAFSCSHRAHASTEAIARLLPAYAGRNMEAELTALTKALEKPVRPVMAIVGGAKISSKLDLLFNLIEKVDVLVIGGGMANTFLNAKGVNVGASLCEHDLAGTANEILAKAEKVGCDILLPSHVVLAREFKAGAANRAANVNDVKGDEMILDVGPESVTLLQERLATIKTLIWNGPLGAFEIDPFGDGTIAVAREVEKRTKASTLVSVAGGGDTVSALAKAGVTDGLSYISTAGGAFLEWMEGKTLPGVAALAR</sequence>
<feature type="binding site" evidence="13">
    <location>
        <position position="152"/>
    </location>
    <ligand>
        <name>substrate</name>
    </ligand>
</feature>
<evidence type="ECO:0000256" key="8">
    <source>
        <dbReference type="ARBA" id="ARBA00022679"/>
    </source>
</evidence>
<keyword evidence="18" id="KW-1185">Reference proteome</keyword>
<name>A0A845MDN1_9PROT</name>
<evidence type="ECO:0000256" key="13">
    <source>
        <dbReference type="HAMAP-Rule" id="MF_00145"/>
    </source>
</evidence>
<evidence type="ECO:0000256" key="14">
    <source>
        <dbReference type="PIRSR" id="PIRSR000724-1"/>
    </source>
</evidence>
<dbReference type="Gene3D" id="3.40.50.1260">
    <property type="entry name" value="Phosphoglycerate kinase, N-terminal domain"/>
    <property type="match status" value="2"/>
</dbReference>
<dbReference type="SUPFAM" id="SSF53748">
    <property type="entry name" value="Phosphoglycerate kinase"/>
    <property type="match status" value="1"/>
</dbReference>
<comment type="subunit">
    <text evidence="4 13">Monomer.</text>
</comment>
<dbReference type="PRINTS" id="PR00477">
    <property type="entry name" value="PHGLYCKINASE"/>
</dbReference>
<dbReference type="Pfam" id="PF00162">
    <property type="entry name" value="PGK"/>
    <property type="match status" value="1"/>
</dbReference>
<evidence type="ECO:0000256" key="11">
    <source>
        <dbReference type="ARBA" id="ARBA00022840"/>
    </source>
</evidence>
<feature type="binding site" evidence="13 14">
    <location>
        <begin position="60"/>
        <end position="63"/>
    </location>
    <ligand>
        <name>substrate</name>
    </ligand>
</feature>
<keyword evidence="10 13" id="KW-0418">Kinase</keyword>
<dbReference type="EMBL" id="WTVA01000003">
    <property type="protein sequence ID" value="MZR22088.1"/>
    <property type="molecule type" value="Genomic_DNA"/>
</dbReference>
<dbReference type="PANTHER" id="PTHR11406">
    <property type="entry name" value="PHOSPHOGLYCERATE KINASE"/>
    <property type="match status" value="1"/>
</dbReference>
<dbReference type="PIRSF" id="PIRSF000724">
    <property type="entry name" value="Pgk"/>
    <property type="match status" value="1"/>
</dbReference>
<dbReference type="PANTHER" id="PTHR11406:SF23">
    <property type="entry name" value="PHOSPHOGLYCERATE KINASE 1, CHLOROPLASTIC-RELATED"/>
    <property type="match status" value="1"/>
</dbReference>
<comment type="similarity">
    <text evidence="3 13 16">Belongs to the phosphoglycerate kinase family.</text>
</comment>
<evidence type="ECO:0000256" key="3">
    <source>
        <dbReference type="ARBA" id="ARBA00008982"/>
    </source>
</evidence>
<dbReference type="UniPathway" id="UPA00109">
    <property type="reaction ID" value="UER00185"/>
</dbReference>
<keyword evidence="8 13" id="KW-0808">Transferase</keyword>
<keyword evidence="11 13" id="KW-0067">ATP-binding</keyword>
<dbReference type="AlphaFoldDB" id="A0A845MDN1"/>
<keyword evidence="7 13" id="KW-0963">Cytoplasm</keyword>
<dbReference type="GO" id="GO:0004618">
    <property type="term" value="F:phosphoglycerate kinase activity"/>
    <property type="evidence" value="ECO:0007669"/>
    <property type="project" value="UniProtKB-UniRule"/>
</dbReference>
<evidence type="ECO:0000256" key="7">
    <source>
        <dbReference type="ARBA" id="ARBA00022490"/>
    </source>
</evidence>
<evidence type="ECO:0000313" key="17">
    <source>
        <dbReference type="EMBL" id="MZR22088.1"/>
    </source>
</evidence>
<evidence type="ECO:0000256" key="9">
    <source>
        <dbReference type="ARBA" id="ARBA00022741"/>
    </source>
</evidence>
<keyword evidence="12 13" id="KW-0324">Glycolysis</keyword>
<feature type="binding site" evidence="14">
    <location>
        <position position="152"/>
    </location>
    <ligand>
        <name>(2R)-3-phosphoglycerate</name>
        <dbReference type="ChEBI" id="CHEBI:58272"/>
    </ligand>
</feature>
<comment type="catalytic activity">
    <reaction evidence="1 13 16">
        <text>(2R)-3-phosphoglycerate + ATP = (2R)-3-phospho-glyceroyl phosphate + ADP</text>
        <dbReference type="Rhea" id="RHEA:14801"/>
        <dbReference type="ChEBI" id="CHEBI:30616"/>
        <dbReference type="ChEBI" id="CHEBI:57604"/>
        <dbReference type="ChEBI" id="CHEBI:58272"/>
        <dbReference type="ChEBI" id="CHEBI:456216"/>
        <dbReference type="EC" id="2.7.2.3"/>
    </reaction>
</comment>
<feature type="binding site" evidence="13 15">
    <location>
        <position position="202"/>
    </location>
    <ligand>
        <name>ATP</name>
        <dbReference type="ChEBI" id="CHEBI:30616"/>
    </ligand>
</feature>
<dbReference type="InterPro" id="IPR036043">
    <property type="entry name" value="Phosphoglycerate_kinase_sf"/>
</dbReference>
<feature type="binding site" evidence="14">
    <location>
        <position position="119"/>
    </location>
    <ligand>
        <name>(2R)-3-phosphoglycerate</name>
        <dbReference type="ChEBI" id="CHEBI:58272"/>
    </ligand>
</feature>
<dbReference type="GO" id="GO:0005524">
    <property type="term" value="F:ATP binding"/>
    <property type="evidence" value="ECO:0007669"/>
    <property type="project" value="UniProtKB-KW"/>
</dbReference>
<comment type="pathway">
    <text evidence="2 13">Carbohydrate degradation; glycolysis; pyruvate from D-glyceraldehyde 3-phosphate: step 2/5.</text>
</comment>
<evidence type="ECO:0000256" key="4">
    <source>
        <dbReference type="ARBA" id="ARBA00011245"/>
    </source>
</evidence>
<evidence type="ECO:0000256" key="12">
    <source>
        <dbReference type="ARBA" id="ARBA00023152"/>
    </source>
</evidence>
<reference evidence="17 18" key="1">
    <citation type="journal article" date="2014" name="Int. J. Syst. Evol. Microbiol.">
        <title>Sneathiella chungangensis sp. nov., isolated from a marine sand, and emended description of the genus Sneathiella.</title>
        <authorList>
            <person name="Siamphan C."/>
            <person name="Kim H."/>
            <person name="Lee J.S."/>
            <person name="Kim W."/>
        </authorList>
    </citation>
    <scope>NUCLEOTIDE SEQUENCE [LARGE SCALE GENOMIC DNA]</scope>
    <source>
        <strain evidence="17 18">KCTC 32476</strain>
    </source>
</reference>
<comment type="subcellular location">
    <subcellularLocation>
        <location evidence="13">Cytoplasm</location>
    </subcellularLocation>
</comment>